<feature type="compositionally biased region" description="Basic and acidic residues" evidence="1">
    <location>
        <begin position="149"/>
        <end position="176"/>
    </location>
</feature>
<evidence type="ECO:0000313" key="3">
    <source>
        <dbReference type="Proteomes" id="UP000774617"/>
    </source>
</evidence>
<dbReference type="PANTHER" id="PTHR41805:SF1">
    <property type="entry name" value="RRNA-PROCESSING PROTEIN FYV7"/>
    <property type="match status" value="1"/>
</dbReference>
<evidence type="ECO:0008006" key="4">
    <source>
        <dbReference type="Google" id="ProtNLM"/>
    </source>
</evidence>
<name>A0ABQ8FWT0_9PEZI</name>
<feature type="compositionally biased region" description="Basic and acidic residues" evidence="1">
    <location>
        <begin position="1"/>
        <end position="10"/>
    </location>
</feature>
<comment type="caution">
    <text evidence="2">The sequence shown here is derived from an EMBL/GenBank/DDBJ whole genome shotgun (WGS) entry which is preliminary data.</text>
</comment>
<evidence type="ECO:0000313" key="2">
    <source>
        <dbReference type="EMBL" id="KAH7026925.1"/>
    </source>
</evidence>
<reference evidence="2 3" key="1">
    <citation type="journal article" date="2021" name="Nat. Commun.">
        <title>Genetic determinants of endophytism in the Arabidopsis root mycobiome.</title>
        <authorList>
            <person name="Mesny F."/>
            <person name="Miyauchi S."/>
            <person name="Thiergart T."/>
            <person name="Pickel B."/>
            <person name="Atanasova L."/>
            <person name="Karlsson M."/>
            <person name="Huettel B."/>
            <person name="Barry K.W."/>
            <person name="Haridas S."/>
            <person name="Chen C."/>
            <person name="Bauer D."/>
            <person name="Andreopoulos W."/>
            <person name="Pangilinan J."/>
            <person name="LaButti K."/>
            <person name="Riley R."/>
            <person name="Lipzen A."/>
            <person name="Clum A."/>
            <person name="Drula E."/>
            <person name="Henrissat B."/>
            <person name="Kohler A."/>
            <person name="Grigoriev I.V."/>
            <person name="Martin F.M."/>
            <person name="Hacquard S."/>
        </authorList>
    </citation>
    <scope>NUCLEOTIDE SEQUENCE [LARGE SCALE GENOMIC DNA]</scope>
    <source>
        <strain evidence="2 3">MPI-SDFR-AT-0080</strain>
    </source>
</reference>
<sequence length="214" mass="24647">MAAKRQRDDADAQTPAKRQRSHADRKKGFSVGPANLPDGTYKRKVQKIKKDLIHKAKIKKQYAKIRERELHGQKARQSDDDDDDDDNNNNDKEGKSPATEPTLELHPERQARLDEPSPGPGRDEKQKDQRPQKRQKPKTFSKEAALGQKRKEEAEARRLAREESERQRQEKIAQRERMRKQMAKARAPGKDGKRKLGREAPVLLERVKKIVGNA</sequence>
<proteinExistence type="predicted"/>
<gene>
    <name evidence="2" type="ORF">B0J12DRAFT_745939</name>
</gene>
<dbReference type="EMBL" id="JAGTJR010000054">
    <property type="protein sequence ID" value="KAH7026925.1"/>
    <property type="molecule type" value="Genomic_DNA"/>
</dbReference>
<dbReference type="PANTHER" id="PTHR41805">
    <property type="entry name" value="EXPRESSED PROTEIN"/>
    <property type="match status" value="1"/>
</dbReference>
<keyword evidence="3" id="KW-1185">Reference proteome</keyword>
<feature type="compositionally biased region" description="Acidic residues" evidence="1">
    <location>
        <begin position="79"/>
        <end position="88"/>
    </location>
</feature>
<feature type="compositionally biased region" description="Basic and acidic residues" evidence="1">
    <location>
        <begin position="64"/>
        <end position="78"/>
    </location>
</feature>
<accession>A0ABQ8FWT0</accession>
<evidence type="ECO:0000256" key="1">
    <source>
        <dbReference type="SAM" id="MobiDB-lite"/>
    </source>
</evidence>
<feature type="compositionally biased region" description="Basic and acidic residues" evidence="1">
    <location>
        <begin position="103"/>
        <end position="131"/>
    </location>
</feature>
<dbReference type="Proteomes" id="UP000774617">
    <property type="component" value="Unassembled WGS sequence"/>
</dbReference>
<protein>
    <recommendedName>
        <fullName evidence="4">rRNA-processing protein FYV7</fullName>
    </recommendedName>
</protein>
<feature type="region of interest" description="Disordered" evidence="1">
    <location>
        <begin position="1"/>
        <end position="199"/>
    </location>
</feature>
<organism evidence="2 3">
    <name type="scientific">Macrophomina phaseolina</name>
    <dbReference type="NCBI Taxonomy" id="35725"/>
    <lineage>
        <taxon>Eukaryota</taxon>
        <taxon>Fungi</taxon>
        <taxon>Dikarya</taxon>
        <taxon>Ascomycota</taxon>
        <taxon>Pezizomycotina</taxon>
        <taxon>Dothideomycetes</taxon>
        <taxon>Dothideomycetes incertae sedis</taxon>
        <taxon>Botryosphaeriales</taxon>
        <taxon>Botryosphaeriaceae</taxon>
        <taxon>Macrophomina</taxon>
    </lineage>
</organism>